<protein>
    <recommendedName>
        <fullName evidence="3">DUF1279 domain-containing protein</fullName>
    </recommendedName>
</protein>
<proteinExistence type="predicted"/>
<name>A0A7R9WF11_9STRA</name>
<feature type="chain" id="PRO_5030942745" description="DUF1279 domain-containing protein" evidence="1">
    <location>
        <begin position="18"/>
        <end position="200"/>
    </location>
</feature>
<accession>A0A7R9WF11</accession>
<feature type="signal peptide" evidence="1">
    <location>
        <begin position="1"/>
        <end position="17"/>
    </location>
</feature>
<organism evidence="2">
    <name type="scientific">Pseudictyota dubia</name>
    <dbReference type="NCBI Taxonomy" id="2749911"/>
    <lineage>
        <taxon>Eukaryota</taxon>
        <taxon>Sar</taxon>
        <taxon>Stramenopiles</taxon>
        <taxon>Ochrophyta</taxon>
        <taxon>Bacillariophyta</taxon>
        <taxon>Mediophyceae</taxon>
        <taxon>Biddulphiophycidae</taxon>
        <taxon>Eupodiscales</taxon>
        <taxon>Odontellaceae</taxon>
        <taxon>Pseudictyota</taxon>
    </lineage>
</organism>
<sequence>MKSFVSVLCLLVSTTAAFAPVRPSTFVRPTVAARDVAVALKFPWNKKEEGSIALLEPPSVEEKEAVAGAEAAQGLNIDAADEECVVEEELTETEKLLKQVKDAGVAGFISYAAWEWAFWIVSVPVCVLGYYQVAGHWPDFSSKEDMAKVGAEAFAFVNFARFAVPLRIGLALSTTPWIQENIVDRFFSKNDENVCEEPKE</sequence>
<keyword evidence="1" id="KW-0732">Signal</keyword>
<dbReference type="AlphaFoldDB" id="A0A7R9WF11"/>
<evidence type="ECO:0000313" key="2">
    <source>
        <dbReference type="EMBL" id="CAD8322487.1"/>
    </source>
</evidence>
<reference evidence="2" key="1">
    <citation type="submission" date="2021-01" db="EMBL/GenBank/DDBJ databases">
        <authorList>
            <person name="Corre E."/>
            <person name="Pelletier E."/>
            <person name="Niang G."/>
            <person name="Scheremetjew M."/>
            <person name="Finn R."/>
            <person name="Kale V."/>
            <person name="Holt S."/>
            <person name="Cochrane G."/>
            <person name="Meng A."/>
            <person name="Brown T."/>
            <person name="Cohen L."/>
        </authorList>
    </citation>
    <scope>NUCLEOTIDE SEQUENCE</scope>
    <source>
        <strain evidence="2">CCMP147</strain>
    </source>
</reference>
<dbReference type="EMBL" id="HBED01041545">
    <property type="protein sequence ID" value="CAD8322487.1"/>
    <property type="molecule type" value="Transcribed_RNA"/>
</dbReference>
<evidence type="ECO:0000256" key="1">
    <source>
        <dbReference type="SAM" id="SignalP"/>
    </source>
</evidence>
<gene>
    <name evidence="2" type="ORF">TDUB1175_LOCUS20904</name>
</gene>
<evidence type="ECO:0008006" key="3">
    <source>
        <dbReference type="Google" id="ProtNLM"/>
    </source>
</evidence>